<keyword evidence="4 7" id="KW-0862">Zinc</keyword>
<dbReference type="InParanoid" id="A0A286UQR1"/>
<feature type="compositionally biased region" description="Polar residues" evidence="8">
    <location>
        <begin position="43"/>
        <end position="52"/>
    </location>
</feature>
<dbReference type="HAMAP" id="MF_01152">
    <property type="entry name" value="DnaJ"/>
    <property type="match status" value="1"/>
</dbReference>
<evidence type="ECO:0000259" key="9">
    <source>
        <dbReference type="PROSITE" id="PS50076"/>
    </source>
</evidence>
<dbReference type="InterPro" id="IPR012724">
    <property type="entry name" value="DnaJ"/>
</dbReference>
<dbReference type="PROSITE" id="PS50076">
    <property type="entry name" value="DNAJ_2"/>
    <property type="match status" value="1"/>
</dbReference>
<evidence type="ECO:0000313" key="12">
    <source>
        <dbReference type="Proteomes" id="UP000217199"/>
    </source>
</evidence>
<dbReference type="FunFam" id="2.10.230.10:FF:000001">
    <property type="entry name" value="DnaJ subfamily A member 2"/>
    <property type="match status" value="1"/>
</dbReference>
<organism evidence="11 12">
    <name type="scientific">Pyrrhoderma noxium</name>
    <dbReference type="NCBI Taxonomy" id="2282107"/>
    <lineage>
        <taxon>Eukaryota</taxon>
        <taxon>Fungi</taxon>
        <taxon>Dikarya</taxon>
        <taxon>Basidiomycota</taxon>
        <taxon>Agaricomycotina</taxon>
        <taxon>Agaricomycetes</taxon>
        <taxon>Hymenochaetales</taxon>
        <taxon>Hymenochaetaceae</taxon>
        <taxon>Pyrrhoderma</taxon>
    </lineage>
</organism>
<name>A0A286UQR1_9AGAM</name>
<dbReference type="InterPro" id="IPR002939">
    <property type="entry name" value="DnaJ_C"/>
</dbReference>
<dbReference type="CDD" id="cd10747">
    <property type="entry name" value="DnaJ_C"/>
    <property type="match status" value="1"/>
</dbReference>
<evidence type="ECO:0000256" key="6">
    <source>
        <dbReference type="ARBA" id="ARBA00072890"/>
    </source>
</evidence>
<evidence type="ECO:0000256" key="1">
    <source>
        <dbReference type="ARBA" id="ARBA00022723"/>
    </source>
</evidence>
<dbReference type="InterPro" id="IPR036869">
    <property type="entry name" value="J_dom_sf"/>
</dbReference>
<keyword evidence="1 7" id="KW-0479">Metal-binding</keyword>
<dbReference type="GO" id="GO:0008270">
    <property type="term" value="F:zinc ion binding"/>
    <property type="evidence" value="ECO:0007669"/>
    <property type="project" value="UniProtKB-KW"/>
</dbReference>
<dbReference type="InterPro" id="IPR036410">
    <property type="entry name" value="HSP_DnaJ_Cys-rich_dom_sf"/>
</dbReference>
<dbReference type="FunFam" id="2.60.260.20:FF:000005">
    <property type="entry name" value="Chaperone protein dnaJ 1, mitochondrial"/>
    <property type="match status" value="1"/>
</dbReference>
<dbReference type="PRINTS" id="PR00625">
    <property type="entry name" value="JDOMAIN"/>
</dbReference>
<keyword evidence="2" id="KW-0677">Repeat</keyword>
<dbReference type="PROSITE" id="PS00636">
    <property type="entry name" value="DNAJ_1"/>
    <property type="match status" value="1"/>
</dbReference>
<dbReference type="InterPro" id="IPR001305">
    <property type="entry name" value="HSP_DnaJ_Cys-rich_dom"/>
</dbReference>
<dbReference type="CDD" id="cd06257">
    <property type="entry name" value="DnaJ"/>
    <property type="match status" value="1"/>
</dbReference>
<dbReference type="PROSITE" id="PS51188">
    <property type="entry name" value="ZF_CR"/>
    <property type="match status" value="1"/>
</dbReference>
<accession>A0A286UQR1</accession>
<dbReference type="FunCoup" id="A0A286UQR1">
    <property type="interactions" value="372"/>
</dbReference>
<evidence type="ECO:0000256" key="7">
    <source>
        <dbReference type="PROSITE-ProRule" id="PRU00546"/>
    </source>
</evidence>
<evidence type="ECO:0000256" key="8">
    <source>
        <dbReference type="SAM" id="MobiDB-lite"/>
    </source>
</evidence>
<dbReference type="STRING" id="2282107.A0A286UQR1"/>
<dbReference type="Gene3D" id="2.60.260.20">
    <property type="entry name" value="Urease metallochaperone UreE, N-terminal domain"/>
    <property type="match status" value="2"/>
</dbReference>
<dbReference type="InterPro" id="IPR018253">
    <property type="entry name" value="DnaJ_domain_CS"/>
</dbReference>
<dbReference type="GO" id="GO:0042026">
    <property type="term" value="P:protein refolding"/>
    <property type="evidence" value="ECO:0007669"/>
    <property type="project" value="TreeGrafter"/>
</dbReference>
<feature type="compositionally biased region" description="Basic and acidic residues" evidence="8">
    <location>
        <begin position="468"/>
        <end position="480"/>
    </location>
</feature>
<feature type="domain" description="J" evidence="9">
    <location>
        <begin position="52"/>
        <end position="116"/>
    </location>
</feature>
<dbReference type="SMART" id="SM00271">
    <property type="entry name" value="DnaJ"/>
    <property type="match status" value="1"/>
</dbReference>
<evidence type="ECO:0000256" key="4">
    <source>
        <dbReference type="ARBA" id="ARBA00022833"/>
    </source>
</evidence>
<feature type="compositionally biased region" description="Polar residues" evidence="8">
    <location>
        <begin position="448"/>
        <end position="466"/>
    </location>
</feature>
<dbReference type="SUPFAM" id="SSF49493">
    <property type="entry name" value="HSP40/DnaJ peptide-binding domain"/>
    <property type="match status" value="2"/>
</dbReference>
<dbReference type="PANTHER" id="PTHR43096">
    <property type="entry name" value="DNAJ HOMOLOG 1, MITOCHONDRIAL-RELATED"/>
    <property type="match status" value="1"/>
</dbReference>
<dbReference type="Pfam" id="PF01556">
    <property type="entry name" value="DnaJ_C"/>
    <property type="match status" value="1"/>
</dbReference>
<feature type="zinc finger region" description="CR-type" evidence="7">
    <location>
        <begin position="200"/>
        <end position="281"/>
    </location>
</feature>
<dbReference type="Pfam" id="PF00226">
    <property type="entry name" value="DnaJ"/>
    <property type="match status" value="1"/>
</dbReference>
<reference evidence="11 12" key="1">
    <citation type="journal article" date="2017" name="Mol. Ecol.">
        <title>Comparative and population genomic landscape of Phellinus noxius: A hypervariable fungus causing root rot in trees.</title>
        <authorList>
            <person name="Chung C.L."/>
            <person name="Lee T.J."/>
            <person name="Akiba M."/>
            <person name="Lee H.H."/>
            <person name="Kuo T.H."/>
            <person name="Liu D."/>
            <person name="Ke H.M."/>
            <person name="Yokoi T."/>
            <person name="Roa M.B."/>
            <person name="Lu M.J."/>
            <person name="Chang Y.Y."/>
            <person name="Ann P.J."/>
            <person name="Tsai J.N."/>
            <person name="Chen C.Y."/>
            <person name="Tzean S.S."/>
            <person name="Ota Y."/>
            <person name="Hattori T."/>
            <person name="Sahashi N."/>
            <person name="Liou R.F."/>
            <person name="Kikuchi T."/>
            <person name="Tsai I.J."/>
        </authorList>
    </citation>
    <scope>NUCLEOTIDE SEQUENCE [LARGE SCALE GENOMIC DNA]</scope>
    <source>
        <strain evidence="11 12">FFPRI411160</strain>
    </source>
</reference>
<dbReference type="EMBL" id="NBII01000002">
    <property type="protein sequence ID" value="PAV21864.1"/>
    <property type="molecule type" value="Genomic_DNA"/>
</dbReference>
<keyword evidence="3 7" id="KW-0863">Zinc-finger</keyword>
<dbReference type="SUPFAM" id="SSF57938">
    <property type="entry name" value="DnaJ/Hsp40 cysteine-rich domain"/>
    <property type="match status" value="1"/>
</dbReference>
<feature type="region of interest" description="Disordered" evidence="8">
    <location>
        <begin position="420"/>
        <end position="493"/>
    </location>
</feature>
<dbReference type="GO" id="GO:0005524">
    <property type="term" value="F:ATP binding"/>
    <property type="evidence" value="ECO:0007669"/>
    <property type="project" value="InterPro"/>
</dbReference>
<dbReference type="GO" id="GO:0009408">
    <property type="term" value="P:response to heat"/>
    <property type="evidence" value="ECO:0007669"/>
    <property type="project" value="InterPro"/>
</dbReference>
<protein>
    <recommendedName>
        <fullName evidence="6">DnaJ homolog 1, mitochondrial</fullName>
    </recommendedName>
</protein>
<keyword evidence="5" id="KW-0143">Chaperone</keyword>
<keyword evidence="12" id="KW-1185">Reference proteome</keyword>
<evidence type="ECO:0000256" key="3">
    <source>
        <dbReference type="ARBA" id="ARBA00022771"/>
    </source>
</evidence>
<evidence type="ECO:0000256" key="5">
    <source>
        <dbReference type="ARBA" id="ARBA00023186"/>
    </source>
</evidence>
<dbReference type="AlphaFoldDB" id="A0A286UQR1"/>
<proteinExistence type="inferred from homology"/>
<dbReference type="Gene3D" id="2.10.230.10">
    <property type="entry name" value="Heat shock protein DnaJ, cysteine-rich domain"/>
    <property type="match status" value="1"/>
</dbReference>
<dbReference type="GO" id="GO:0031072">
    <property type="term" value="F:heat shock protein binding"/>
    <property type="evidence" value="ECO:0007669"/>
    <property type="project" value="InterPro"/>
</dbReference>
<dbReference type="SUPFAM" id="SSF46565">
    <property type="entry name" value="Chaperone J-domain"/>
    <property type="match status" value="1"/>
</dbReference>
<dbReference type="PANTHER" id="PTHR43096:SF52">
    <property type="entry name" value="DNAJ HOMOLOG 1, MITOCHONDRIAL-RELATED"/>
    <property type="match status" value="1"/>
</dbReference>
<evidence type="ECO:0000256" key="2">
    <source>
        <dbReference type="ARBA" id="ARBA00022737"/>
    </source>
</evidence>
<dbReference type="Gene3D" id="1.10.287.110">
    <property type="entry name" value="DnaJ domain"/>
    <property type="match status" value="1"/>
</dbReference>
<comment type="caution">
    <text evidence="11">The sequence shown here is derived from an EMBL/GenBank/DDBJ whole genome shotgun (WGS) entry which is preliminary data.</text>
</comment>
<evidence type="ECO:0000259" key="10">
    <source>
        <dbReference type="PROSITE" id="PS51188"/>
    </source>
</evidence>
<dbReference type="InterPro" id="IPR001623">
    <property type="entry name" value="DnaJ_domain"/>
</dbReference>
<dbReference type="GO" id="GO:0005737">
    <property type="term" value="C:cytoplasm"/>
    <property type="evidence" value="ECO:0007669"/>
    <property type="project" value="TreeGrafter"/>
</dbReference>
<dbReference type="OrthoDB" id="10256793at2759"/>
<feature type="domain" description="CR-type" evidence="10">
    <location>
        <begin position="200"/>
        <end position="281"/>
    </location>
</feature>
<dbReference type="Pfam" id="PF00684">
    <property type="entry name" value="DnaJ_CXXCXGXG"/>
    <property type="match status" value="1"/>
</dbReference>
<evidence type="ECO:0000313" key="11">
    <source>
        <dbReference type="EMBL" id="PAV21864.1"/>
    </source>
</evidence>
<dbReference type="GO" id="GO:0051082">
    <property type="term" value="F:unfolded protein binding"/>
    <property type="evidence" value="ECO:0007669"/>
    <property type="project" value="InterPro"/>
</dbReference>
<dbReference type="Proteomes" id="UP000217199">
    <property type="component" value="Unassembled WGS sequence"/>
</dbReference>
<dbReference type="CDD" id="cd10719">
    <property type="entry name" value="DnaJ_zf"/>
    <property type="match status" value="1"/>
</dbReference>
<dbReference type="InterPro" id="IPR008971">
    <property type="entry name" value="HSP40/DnaJ_pept-bd"/>
</dbReference>
<feature type="region of interest" description="Disordered" evidence="8">
    <location>
        <begin position="28"/>
        <end position="53"/>
    </location>
</feature>
<gene>
    <name evidence="11" type="ORF">PNOK_0182100</name>
</gene>
<sequence>MALTIMTHAPSNCLRQRKDRLWSLLGSNEGKRLPKRPRRDFHQSTPSCSNKDPYQVLGVAKDASPAEIKKSYYSLARKYHPDTNKEKDAQEKFVEIQAAYDVLSDEGKRAEYDKYGSASQQPGFDPNAFAGFGAGGFNFRDFGSAFRAGPAGADANIFEQLFGTSFGGGGRGRGRSANINFRGEDLEARIGISFIDAAKGVKYSVNITPIVDCKSCHGGGLKPGVKKVECHSCGGTGQRTFVVEAGFHMAATCNDCMGTGEKTPRGGECGDCRGAGKIRVKKAVPITIPAGIQDGTVLRVPNEGDAPISGKGPKGDLLVRINVAPSKLFRRQGSNLYHEARIPMHTALLGGRVRVPTLDGDVDVKVPGGTQQGEAMVLRGRGLPTVHGHNGDKGDLFVSFLIQLPRSLTQRQRELLQEYADDVEGRVPKEDSSSHGPEFSNRRPSDIANDTQSTNGSPAHDTNGSPKTRREHEDDKEPLRPKIKFNTKYKSNV</sequence>
<feature type="compositionally biased region" description="Basic and acidic residues" evidence="8">
    <location>
        <begin position="423"/>
        <end position="433"/>
    </location>
</feature>